<feature type="transmembrane region" description="Helical" evidence="2">
    <location>
        <begin position="266"/>
        <end position="288"/>
    </location>
</feature>
<feature type="compositionally biased region" description="Polar residues" evidence="1">
    <location>
        <begin position="466"/>
        <end position="483"/>
    </location>
</feature>
<reference evidence="4 5" key="1">
    <citation type="submission" date="2021-02" db="EMBL/GenBank/DDBJ databases">
        <title>Variation within the Batrachochytrium salamandrivorans European outbreak.</title>
        <authorList>
            <person name="Kelly M."/>
            <person name="Pasmans F."/>
            <person name="Shea T.P."/>
            <person name="Munoz J.F."/>
            <person name="Carranza S."/>
            <person name="Cuomo C.A."/>
            <person name="Martel A."/>
        </authorList>
    </citation>
    <scope>NUCLEOTIDE SEQUENCE [LARGE SCALE GENOMIC DNA]</scope>
    <source>
        <strain evidence="4 5">AMFP18/2</strain>
    </source>
</reference>
<protein>
    <recommendedName>
        <fullName evidence="6">Transmembrane protein</fullName>
    </recommendedName>
</protein>
<evidence type="ECO:0000313" key="5">
    <source>
        <dbReference type="Proteomes" id="UP001648503"/>
    </source>
</evidence>
<feature type="compositionally biased region" description="Polar residues" evidence="1">
    <location>
        <begin position="115"/>
        <end position="125"/>
    </location>
</feature>
<keyword evidence="2" id="KW-0812">Transmembrane</keyword>
<feature type="chain" id="PRO_5045356340" description="Transmembrane protein" evidence="3">
    <location>
        <begin position="19"/>
        <end position="725"/>
    </location>
</feature>
<evidence type="ECO:0000256" key="3">
    <source>
        <dbReference type="SAM" id="SignalP"/>
    </source>
</evidence>
<feature type="region of interest" description="Disordered" evidence="1">
    <location>
        <begin position="182"/>
        <end position="219"/>
    </location>
</feature>
<feature type="region of interest" description="Disordered" evidence="1">
    <location>
        <begin position="95"/>
        <end position="125"/>
    </location>
</feature>
<keyword evidence="5" id="KW-1185">Reference proteome</keyword>
<dbReference type="Proteomes" id="UP001648503">
    <property type="component" value="Unassembled WGS sequence"/>
</dbReference>
<evidence type="ECO:0000256" key="2">
    <source>
        <dbReference type="SAM" id="Phobius"/>
    </source>
</evidence>
<keyword evidence="2" id="KW-0472">Membrane</keyword>
<feature type="compositionally biased region" description="Basic and acidic residues" evidence="1">
    <location>
        <begin position="200"/>
        <end position="218"/>
    </location>
</feature>
<proteinExistence type="predicted"/>
<dbReference type="EMBL" id="JAFCIX010000527">
    <property type="protein sequence ID" value="KAH6588252.1"/>
    <property type="molecule type" value="Genomic_DNA"/>
</dbReference>
<accession>A0ABQ8EXA1</accession>
<organism evidence="4 5">
    <name type="scientific">Batrachochytrium salamandrivorans</name>
    <dbReference type="NCBI Taxonomy" id="1357716"/>
    <lineage>
        <taxon>Eukaryota</taxon>
        <taxon>Fungi</taxon>
        <taxon>Fungi incertae sedis</taxon>
        <taxon>Chytridiomycota</taxon>
        <taxon>Chytridiomycota incertae sedis</taxon>
        <taxon>Chytridiomycetes</taxon>
        <taxon>Rhizophydiales</taxon>
        <taxon>Rhizophydiales incertae sedis</taxon>
        <taxon>Batrachochytrium</taxon>
    </lineage>
</organism>
<keyword evidence="2" id="KW-1133">Transmembrane helix</keyword>
<evidence type="ECO:0000256" key="1">
    <source>
        <dbReference type="SAM" id="MobiDB-lite"/>
    </source>
</evidence>
<comment type="caution">
    <text evidence="4">The sequence shown here is derived from an EMBL/GenBank/DDBJ whole genome shotgun (WGS) entry which is preliminary data.</text>
</comment>
<feature type="region of interest" description="Disordered" evidence="1">
    <location>
        <begin position="466"/>
        <end position="506"/>
    </location>
</feature>
<name>A0ABQ8EXA1_9FUNG</name>
<keyword evidence="3" id="KW-0732">Signal</keyword>
<evidence type="ECO:0008006" key="6">
    <source>
        <dbReference type="Google" id="ProtNLM"/>
    </source>
</evidence>
<gene>
    <name evidence="4" type="ORF">BASA50_010804</name>
</gene>
<feature type="signal peptide" evidence="3">
    <location>
        <begin position="1"/>
        <end position="18"/>
    </location>
</feature>
<sequence length="725" mass="78458">MRLCTLVVVAVTTITTAALPTQMVLYSPAGSSSPSSDDDLLSYPSQTVQKPAADSSVSTGKAQSWYPWDHTQHWREHWREHIDRVVSLPETALNRRRQLDTPARVRSRPSPLNALHTTDPQRPSTSLARNQILHSYQLISPSSGSAVSISASSTTATTKAVAAESIAQVAANLPLLYRRSTPLQHNGQPEEALQQGESLNRTDTEHRTEDDLETKHPPMDQQPIATVAMGNSQKLVNTTVHPPLDNPIVFIPDQDEAPTNDSVHNILVVLAQIIGAIVGLSLVGLVTINTALLGRRLHSTPTASSDNTTRSNIMSPAVLSFEHAPVSDDAQTAISLEPRGHDDDPLPPVRMIASPSDTSTIRQYSSAGSVATIATARYMMHEAASSFADTEVDFDLFQHVGRNSRSSLSTSMTDSTNYPQIPIVMPVPTRPGASVANRMTAALDAVNTFSRPEAFDDNLLPSASSRGDSWINDNASDTTSSLEGSEHKYGYAPDSFSPQSPNPHYHSTIMNQLEAQLEALNHDFDDTLYSSAARRYRRRSSAGASTLGHSSYSFSNSSVSSQAWDTAHAPSVRNRWLAPSSSDSSAGSINEKSYRLSWSTSGSFHSTLSVPDIPIISTARRFSLSVLPLPTTFKSAGFVRRGSHTHVGTHSGIADYFNTLDRSHLGVARSANDGPSLQPNSMLISPQTHNAPLHSNPTFSTTARPITWSERSFHPSLNCVEGAQQ</sequence>
<evidence type="ECO:0000313" key="4">
    <source>
        <dbReference type="EMBL" id="KAH6588252.1"/>
    </source>
</evidence>